<organism evidence="2 3">
    <name type="scientific">Morus notabilis</name>
    <dbReference type="NCBI Taxonomy" id="981085"/>
    <lineage>
        <taxon>Eukaryota</taxon>
        <taxon>Viridiplantae</taxon>
        <taxon>Streptophyta</taxon>
        <taxon>Embryophyta</taxon>
        <taxon>Tracheophyta</taxon>
        <taxon>Spermatophyta</taxon>
        <taxon>Magnoliopsida</taxon>
        <taxon>eudicotyledons</taxon>
        <taxon>Gunneridae</taxon>
        <taxon>Pentapetalae</taxon>
        <taxon>rosids</taxon>
        <taxon>fabids</taxon>
        <taxon>Rosales</taxon>
        <taxon>Moraceae</taxon>
        <taxon>Moreae</taxon>
        <taxon>Morus</taxon>
    </lineage>
</organism>
<evidence type="ECO:0000313" key="2">
    <source>
        <dbReference type="EMBL" id="EXB58400.1"/>
    </source>
</evidence>
<evidence type="ECO:0000256" key="1">
    <source>
        <dbReference type="SAM" id="MobiDB-lite"/>
    </source>
</evidence>
<gene>
    <name evidence="2" type="ORF">L484_005127</name>
</gene>
<sequence length="74" mass="8230">MKHFMQPRNAILRETKMESPASPNPSHSPAISAAKLKSPLPPQPLSLNPLKRKPRMETVPENSIMRTCESGVQI</sequence>
<feature type="region of interest" description="Disordered" evidence="1">
    <location>
        <begin position="1"/>
        <end position="74"/>
    </location>
</feature>
<protein>
    <submittedName>
        <fullName evidence="2">Uncharacterized protein</fullName>
    </submittedName>
</protein>
<dbReference type="EMBL" id="KE344362">
    <property type="protein sequence ID" value="EXB58400.1"/>
    <property type="molecule type" value="Genomic_DNA"/>
</dbReference>
<proteinExistence type="predicted"/>
<evidence type="ECO:0000313" key="3">
    <source>
        <dbReference type="Proteomes" id="UP000030645"/>
    </source>
</evidence>
<accession>W9RLH0</accession>
<feature type="compositionally biased region" description="Low complexity" evidence="1">
    <location>
        <begin position="19"/>
        <end position="38"/>
    </location>
</feature>
<feature type="compositionally biased region" description="Polar residues" evidence="1">
    <location>
        <begin position="60"/>
        <end position="74"/>
    </location>
</feature>
<keyword evidence="3" id="KW-1185">Reference proteome</keyword>
<dbReference type="STRING" id="981085.W9RLH0"/>
<name>W9RLH0_9ROSA</name>
<dbReference type="Proteomes" id="UP000030645">
    <property type="component" value="Unassembled WGS sequence"/>
</dbReference>
<dbReference type="AlphaFoldDB" id="W9RLH0"/>
<reference evidence="3" key="1">
    <citation type="submission" date="2013-01" db="EMBL/GenBank/DDBJ databases">
        <title>Draft Genome Sequence of a Mulberry Tree, Morus notabilis C.K. Schneid.</title>
        <authorList>
            <person name="He N."/>
            <person name="Zhao S."/>
        </authorList>
    </citation>
    <scope>NUCLEOTIDE SEQUENCE</scope>
</reference>